<dbReference type="InParanoid" id="A0A7M7NG40"/>
<dbReference type="Proteomes" id="UP000007110">
    <property type="component" value="Unassembled WGS sequence"/>
</dbReference>
<evidence type="ECO:0000313" key="1">
    <source>
        <dbReference type="EnsemblMetazoa" id="XP_030835924"/>
    </source>
</evidence>
<reference evidence="2" key="1">
    <citation type="submission" date="2015-02" db="EMBL/GenBank/DDBJ databases">
        <title>Genome sequencing for Strongylocentrotus purpuratus.</title>
        <authorList>
            <person name="Murali S."/>
            <person name="Liu Y."/>
            <person name="Vee V."/>
            <person name="English A."/>
            <person name="Wang M."/>
            <person name="Skinner E."/>
            <person name="Han Y."/>
            <person name="Muzny D.M."/>
            <person name="Worley K.C."/>
            <person name="Gibbs R.A."/>
        </authorList>
    </citation>
    <scope>NUCLEOTIDE SEQUENCE</scope>
</reference>
<accession>A0A7M7NG40</accession>
<name>A0A7M7NG40_STRPU</name>
<dbReference type="AlphaFoldDB" id="A0A7M7NG40"/>
<dbReference type="RefSeq" id="XP_030835924.1">
    <property type="nucleotide sequence ID" value="XM_030980064.1"/>
</dbReference>
<dbReference type="GeneID" id="105447137"/>
<dbReference type="KEGG" id="spu:105447137"/>
<reference evidence="1" key="2">
    <citation type="submission" date="2021-01" db="UniProtKB">
        <authorList>
            <consortium name="EnsemblMetazoa"/>
        </authorList>
    </citation>
    <scope>IDENTIFICATION</scope>
</reference>
<keyword evidence="2" id="KW-1185">Reference proteome</keyword>
<organism evidence="1 2">
    <name type="scientific">Strongylocentrotus purpuratus</name>
    <name type="common">Purple sea urchin</name>
    <dbReference type="NCBI Taxonomy" id="7668"/>
    <lineage>
        <taxon>Eukaryota</taxon>
        <taxon>Metazoa</taxon>
        <taxon>Echinodermata</taxon>
        <taxon>Eleutherozoa</taxon>
        <taxon>Echinozoa</taxon>
        <taxon>Echinoidea</taxon>
        <taxon>Euechinoidea</taxon>
        <taxon>Echinacea</taxon>
        <taxon>Camarodonta</taxon>
        <taxon>Echinidea</taxon>
        <taxon>Strongylocentrotidae</taxon>
        <taxon>Strongylocentrotus</taxon>
    </lineage>
</organism>
<sequence>MAKYSGNPHAAFVGMVLQDLDKINDERDRDECEILITKPDFQELTDESHIPAYQGLTVTHQHHPIMQANTTTSMTTRMVTCNTLANVLREELVKDLYKRPKIRNSISQIILDFLTTGKCSTDTLPDTNVSSYAHEVEDDEDSRLVDFWTSKIVKLDDDVINRIKKYLFPLRTL</sequence>
<proteinExistence type="predicted"/>
<dbReference type="EnsemblMetazoa" id="XM_030980064">
    <property type="protein sequence ID" value="XP_030835924"/>
    <property type="gene ID" value="LOC105447137"/>
</dbReference>
<evidence type="ECO:0000313" key="2">
    <source>
        <dbReference type="Proteomes" id="UP000007110"/>
    </source>
</evidence>
<protein>
    <submittedName>
        <fullName evidence="1">Uncharacterized protein</fullName>
    </submittedName>
</protein>